<evidence type="ECO:0000256" key="4">
    <source>
        <dbReference type="ARBA" id="ARBA00022989"/>
    </source>
</evidence>
<dbReference type="PANTHER" id="PTHR30250">
    <property type="entry name" value="PST FAMILY PREDICTED COLANIC ACID TRANSPORTER"/>
    <property type="match status" value="1"/>
</dbReference>
<dbReference type="RefSeq" id="WP_345697552.1">
    <property type="nucleotide sequence ID" value="NZ_BAABIS010000001.1"/>
</dbReference>
<organism evidence="8 9">
    <name type="scientific">Kitasatospora terrestris</name>
    <dbReference type="NCBI Taxonomy" id="258051"/>
    <lineage>
        <taxon>Bacteria</taxon>
        <taxon>Bacillati</taxon>
        <taxon>Actinomycetota</taxon>
        <taxon>Actinomycetes</taxon>
        <taxon>Kitasatosporales</taxon>
        <taxon>Streptomycetaceae</taxon>
        <taxon>Kitasatospora</taxon>
    </lineage>
</organism>
<feature type="transmembrane region" description="Helical" evidence="7">
    <location>
        <begin position="404"/>
        <end position="425"/>
    </location>
</feature>
<protein>
    <submittedName>
        <fullName evidence="8">Lipopolysaccharide biosynthesis protein</fullName>
    </submittedName>
</protein>
<evidence type="ECO:0000256" key="2">
    <source>
        <dbReference type="ARBA" id="ARBA00022475"/>
    </source>
</evidence>
<evidence type="ECO:0000256" key="5">
    <source>
        <dbReference type="ARBA" id="ARBA00023136"/>
    </source>
</evidence>
<feature type="transmembrane region" description="Helical" evidence="7">
    <location>
        <begin position="64"/>
        <end position="84"/>
    </location>
</feature>
<dbReference type="Pfam" id="PF01943">
    <property type="entry name" value="Polysacc_synt"/>
    <property type="match status" value="1"/>
</dbReference>
<name>A0ABP9DR19_9ACTN</name>
<feature type="transmembrane region" description="Helical" evidence="7">
    <location>
        <begin position="34"/>
        <end position="58"/>
    </location>
</feature>
<dbReference type="Proteomes" id="UP001501752">
    <property type="component" value="Unassembled WGS sequence"/>
</dbReference>
<dbReference type="InterPro" id="IPR050833">
    <property type="entry name" value="Poly_Biosynth_Transport"/>
</dbReference>
<sequence length="455" mass="48014">MARHSGQRGSRRPAAAGRPARHARPTDQVYRSSFFLLASTVITAALGFLFWVVVARYYSIEQVGLATSLVSASVLLANLSLFGLNNTLIRFPAPAFARNGQITQSIVVVAATACLAAVVYLLGLPLYGSKLLFFRDEPLGAAAFVVCCALAAVNLLTKSVFVGARVPQYNVVIDGLLQGVVKLVTPTVLVVFGTAGIVGATGAGYAVAVVGALFAMRRRLGFRFDVRTRRTRLREQLRYSFASHVSGLLGMVPMMVLPLTVLHRLGAAAAGCFFVAFQIAALLNAVSSAVGEAMFAEASSDLSRLGELLRRSARIIAVVQIPAVAAVVLGSGLLLHVFGGDYRNRAQGLLVVLAVGALAVALRTWANSALKVTQRMRHLVLSNVLGAVLTIGLAQLWAPRGLVWVGWAWGVGNLISGLYAAGALLGRRPAVPQPPQQPPRPAAPAAMIPAEGYPH</sequence>
<dbReference type="InterPro" id="IPR002797">
    <property type="entry name" value="Polysacc_synth"/>
</dbReference>
<feature type="transmembrane region" description="Helical" evidence="7">
    <location>
        <begin position="169"/>
        <end position="191"/>
    </location>
</feature>
<keyword evidence="9" id="KW-1185">Reference proteome</keyword>
<evidence type="ECO:0000313" key="8">
    <source>
        <dbReference type="EMBL" id="GAA4852814.1"/>
    </source>
</evidence>
<evidence type="ECO:0000256" key="7">
    <source>
        <dbReference type="SAM" id="Phobius"/>
    </source>
</evidence>
<gene>
    <name evidence="8" type="ORF">GCM10023235_32490</name>
</gene>
<feature type="transmembrane region" description="Helical" evidence="7">
    <location>
        <begin position="315"/>
        <end position="339"/>
    </location>
</feature>
<evidence type="ECO:0000313" key="9">
    <source>
        <dbReference type="Proteomes" id="UP001501752"/>
    </source>
</evidence>
<evidence type="ECO:0000256" key="3">
    <source>
        <dbReference type="ARBA" id="ARBA00022692"/>
    </source>
</evidence>
<feature type="transmembrane region" description="Helical" evidence="7">
    <location>
        <begin position="267"/>
        <end position="295"/>
    </location>
</feature>
<keyword evidence="2" id="KW-1003">Cell membrane</keyword>
<feature type="transmembrane region" description="Helical" evidence="7">
    <location>
        <begin position="378"/>
        <end position="398"/>
    </location>
</feature>
<reference evidence="9" key="1">
    <citation type="journal article" date="2019" name="Int. J. Syst. Evol. Microbiol.">
        <title>The Global Catalogue of Microorganisms (GCM) 10K type strain sequencing project: providing services to taxonomists for standard genome sequencing and annotation.</title>
        <authorList>
            <consortium name="The Broad Institute Genomics Platform"/>
            <consortium name="The Broad Institute Genome Sequencing Center for Infectious Disease"/>
            <person name="Wu L."/>
            <person name="Ma J."/>
        </authorList>
    </citation>
    <scope>NUCLEOTIDE SEQUENCE [LARGE SCALE GENOMIC DNA]</scope>
    <source>
        <strain evidence="9">JCM 13006</strain>
    </source>
</reference>
<comment type="caution">
    <text evidence="8">The sequence shown here is derived from an EMBL/GenBank/DDBJ whole genome shotgun (WGS) entry which is preliminary data.</text>
</comment>
<evidence type="ECO:0000256" key="1">
    <source>
        <dbReference type="ARBA" id="ARBA00004651"/>
    </source>
</evidence>
<proteinExistence type="predicted"/>
<feature type="transmembrane region" description="Helical" evidence="7">
    <location>
        <begin position="237"/>
        <end position="261"/>
    </location>
</feature>
<dbReference type="EMBL" id="BAABIS010000001">
    <property type="protein sequence ID" value="GAA4852814.1"/>
    <property type="molecule type" value="Genomic_DNA"/>
</dbReference>
<feature type="region of interest" description="Disordered" evidence="6">
    <location>
        <begin position="1"/>
        <end position="24"/>
    </location>
</feature>
<dbReference type="PANTHER" id="PTHR30250:SF11">
    <property type="entry name" value="O-ANTIGEN TRANSPORTER-RELATED"/>
    <property type="match status" value="1"/>
</dbReference>
<feature type="transmembrane region" description="Helical" evidence="7">
    <location>
        <begin position="197"/>
        <end position="216"/>
    </location>
</feature>
<evidence type="ECO:0000256" key="6">
    <source>
        <dbReference type="SAM" id="MobiDB-lite"/>
    </source>
</evidence>
<feature type="transmembrane region" description="Helical" evidence="7">
    <location>
        <begin position="139"/>
        <end position="157"/>
    </location>
</feature>
<feature type="transmembrane region" description="Helical" evidence="7">
    <location>
        <begin position="105"/>
        <end position="127"/>
    </location>
</feature>
<comment type="subcellular location">
    <subcellularLocation>
        <location evidence="1">Cell membrane</location>
        <topology evidence="1">Multi-pass membrane protein</topology>
    </subcellularLocation>
</comment>
<feature type="region of interest" description="Disordered" evidence="6">
    <location>
        <begin position="430"/>
        <end position="455"/>
    </location>
</feature>
<keyword evidence="5 7" id="KW-0472">Membrane</keyword>
<keyword evidence="3 7" id="KW-0812">Transmembrane</keyword>
<feature type="transmembrane region" description="Helical" evidence="7">
    <location>
        <begin position="345"/>
        <end position="366"/>
    </location>
</feature>
<keyword evidence="4 7" id="KW-1133">Transmembrane helix</keyword>
<feature type="compositionally biased region" description="Pro residues" evidence="6">
    <location>
        <begin position="431"/>
        <end position="442"/>
    </location>
</feature>
<accession>A0ABP9DR19</accession>
<feature type="compositionally biased region" description="Basic residues" evidence="6">
    <location>
        <begin position="1"/>
        <end position="11"/>
    </location>
</feature>